<comment type="caution">
    <text evidence="5">The sequence shown here is derived from an EMBL/GenBank/DDBJ whole genome shotgun (WGS) entry which is preliminary data.</text>
</comment>
<dbReference type="InterPro" id="IPR036388">
    <property type="entry name" value="WH-like_DNA-bd_sf"/>
</dbReference>
<evidence type="ECO:0000256" key="1">
    <source>
        <dbReference type="ARBA" id="ARBA00023015"/>
    </source>
</evidence>
<dbReference type="Proteomes" id="UP000319516">
    <property type="component" value="Unassembled WGS sequence"/>
</dbReference>
<dbReference type="InterPro" id="IPR011711">
    <property type="entry name" value="GntR_C"/>
</dbReference>
<dbReference type="SUPFAM" id="SSF46785">
    <property type="entry name" value="Winged helix' DNA-binding domain"/>
    <property type="match status" value="1"/>
</dbReference>
<dbReference type="GO" id="GO:0003700">
    <property type="term" value="F:DNA-binding transcription factor activity"/>
    <property type="evidence" value="ECO:0007669"/>
    <property type="project" value="InterPro"/>
</dbReference>
<dbReference type="AlphaFoldDB" id="A0A542YT03"/>
<dbReference type="InterPro" id="IPR008920">
    <property type="entry name" value="TF_FadR/GntR_C"/>
</dbReference>
<evidence type="ECO:0000259" key="4">
    <source>
        <dbReference type="PROSITE" id="PS50949"/>
    </source>
</evidence>
<evidence type="ECO:0000256" key="3">
    <source>
        <dbReference type="ARBA" id="ARBA00023163"/>
    </source>
</evidence>
<dbReference type="Gene3D" id="1.20.120.530">
    <property type="entry name" value="GntR ligand-binding domain-like"/>
    <property type="match status" value="1"/>
</dbReference>
<dbReference type="SMART" id="SM00345">
    <property type="entry name" value="HTH_GNTR"/>
    <property type="match status" value="1"/>
</dbReference>
<sequence>MTPTTATDAAPTARRGAGQAVRAAAELSEWVTEGRLPPGTRLSEERLVTELGISRNTLREAFRVLAHDGLLVHRFNRGTFVAELTGADVRDVYRIRRLLEPTVVRALVPADADRLGALRAAVEEADEAVAELRWSDVGTANMHFHRGLVALAGSPRLDATMRRLAAELRLVFAVIDDPRRLYEPFVERNRHLYEMLVDGQYAEAGDYLEAYLADSEDAILRAFEEGSRR</sequence>
<dbReference type="OrthoDB" id="5243844at2"/>
<keyword evidence="3" id="KW-0804">Transcription</keyword>
<keyword evidence="1" id="KW-0805">Transcription regulation</keyword>
<proteinExistence type="predicted"/>
<dbReference type="EMBL" id="VFOP01000001">
    <property type="protein sequence ID" value="TQL51187.1"/>
    <property type="molecule type" value="Genomic_DNA"/>
</dbReference>
<accession>A0A542YT03</accession>
<keyword evidence="6" id="KW-1185">Reference proteome</keyword>
<name>A0A542YT03_9MICO</name>
<evidence type="ECO:0000256" key="2">
    <source>
        <dbReference type="ARBA" id="ARBA00023125"/>
    </source>
</evidence>
<dbReference type="PROSITE" id="PS50949">
    <property type="entry name" value="HTH_GNTR"/>
    <property type="match status" value="1"/>
</dbReference>
<dbReference type="RefSeq" id="WP_141785221.1">
    <property type="nucleotide sequence ID" value="NZ_BAAAIK010000007.1"/>
</dbReference>
<dbReference type="SUPFAM" id="SSF48008">
    <property type="entry name" value="GntR ligand-binding domain-like"/>
    <property type="match status" value="1"/>
</dbReference>
<dbReference type="InterPro" id="IPR036390">
    <property type="entry name" value="WH_DNA-bd_sf"/>
</dbReference>
<dbReference type="GO" id="GO:0003677">
    <property type="term" value="F:DNA binding"/>
    <property type="evidence" value="ECO:0007669"/>
    <property type="project" value="UniProtKB-KW"/>
</dbReference>
<dbReference type="PANTHER" id="PTHR43537">
    <property type="entry name" value="TRANSCRIPTIONAL REGULATOR, GNTR FAMILY"/>
    <property type="match status" value="1"/>
</dbReference>
<dbReference type="InterPro" id="IPR000524">
    <property type="entry name" value="Tscrpt_reg_HTH_GntR"/>
</dbReference>
<gene>
    <name evidence="5" type="ORF">FB467_2325</name>
</gene>
<keyword evidence="2 5" id="KW-0238">DNA-binding</keyword>
<dbReference type="Pfam" id="PF07729">
    <property type="entry name" value="FCD"/>
    <property type="match status" value="1"/>
</dbReference>
<dbReference type="PANTHER" id="PTHR43537:SF45">
    <property type="entry name" value="GNTR FAMILY REGULATORY PROTEIN"/>
    <property type="match status" value="1"/>
</dbReference>
<dbReference type="SMART" id="SM00895">
    <property type="entry name" value="FCD"/>
    <property type="match status" value="1"/>
</dbReference>
<feature type="domain" description="HTH gntR-type" evidence="4">
    <location>
        <begin position="17"/>
        <end position="84"/>
    </location>
</feature>
<protein>
    <submittedName>
        <fullName evidence="5">DNA-binding GntR family transcriptional regulator</fullName>
    </submittedName>
</protein>
<dbReference type="Pfam" id="PF00392">
    <property type="entry name" value="GntR"/>
    <property type="match status" value="1"/>
</dbReference>
<dbReference type="CDD" id="cd07377">
    <property type="entry name" value="WHTH_GntR"/>
    <property type="match status" value="1"/>
</dbReference>
<organism evidence="5 6">
    <name type="scientific">Ornithinicoccus hortensis</name>
    <dbReference type="NCBI Taxonomy" id="82346"/>
    <lineage>
        <taxon>Bacteria</taxon>
        <taxon>Bacillati</taxon>
        <taxon>Actinomycetota</taxon>
        <taxon>Actinomycetes</taxon>
        <taxon>Micrococcales</taxon>
        <taxon>Intrasporangiaceae</taxon>
        <taxon>Ornithinicoccus</taxon>
    </lineage>
</organism>
<dbReference type="PRINTS" id="PR00035">
    <property type="entry name" value="HTHGNTR"/>
</dbReference>
<reference evidence="5 6" key="1">
    <citation type="submission" date="2019-06" db="EMBL/GenBank/DDBJ databases">
        <title>Sequencing the genomes of 1000 actinobacteria strains.</title>
        <authorList>
            <person name="Klenk H.-P."/>
        </authorList>
    </citation>
    <scope>NUCLEOTIDE SEQUENCE [LARGE SCALE GENOMIC DNA]</scope>
    <source>
        <strain evidence="5 6">DSM 12335</strain>
    </source>
</reference>
<evidence type="ECO:0000313" key="6">
    <source>
        <dbReference type="Proteomes" id="UP000319516"/>
    </source>
</evidence>
<dbReference type="Gene3D" id="1.10.10.10">
    <property type="entry name" value="Winged helix-like DNA-binding domain superfamily/Winged helix DNA-binding domain"/>
    <property type="match status" value="1"/>
</dbReference>
<evidence type="ECO:0000313" key="5">
    <source>
        <dbReference type="EMBL" id="TQL51187.1"/>
    </source>
</evidence>